<dbReference type="InterPro" id="IPR027417">
    <property type="entry name" value="P-loop_NTPase"/>
</dbReference>
<dbReference type="Proteomes" id="UP000555448">
    <property type="component" value="Unassembled WGS sequence"/>
</dbReference>
<organism evidence="1 2">
    <name type="scientific">Novosphingobium chloroacetimidivorans</name>
    <dbReference type="NCBI Taxonomy" id="1428314"/>
    <lineage>
        <taxon>Bacteria</taxon>
        <taxon>Pseudomonadati</taxon>
        <taxon>Pseudomonadota</taxon>
        <taxon>Alphaproteobacteria</taxon>
        <taxon>Sphingomonadales</taxon>
        <taxon>Sphingomonadaceae</taxon>
        <taxon>Novosphingobium</taxon>
    </lineage>
</organism>
<name>A0A7W7KDI1_9SPHN</name>
<evidence type="ECO:0000313" key="1">
    <source>
        <dbReference type="EMBL" id="MBB4860248.1"/>
    </source>
</evidence>
<proteinExistence type="predicted"/>
<dbReference type="EMBL" id="JACHLR010000018">
    <property type="protein sequence ID" value="MBB4860248.1"/>
    <property type="molecule type" value="Genomic_DNA"/>
</dbReference>
<gene>
    <name evidence="1" type="ORF">HNO88_003590</name>
</gene>
<protein>
    <submittedName>
        <fullName evidence="1">Uncharacterized protein</fullName>
    </submittedName>
</protein>
<comment type="caution">
    <text evidence="1">The sequence shown here is derived from an EMBL/GenBank/DDBJ whole genome shotgun (WGS) entry which is preliminary data.</text>
</comment>
<dbReference type="Gene3D" id="3.40.50.300">
    <property type="entry name" value="P-loop containing nucleotide triphosphate hydrolases"/>
    <property type="match status" value="1"/>
</dbReference>
<dbReference type="RefSeq" id="WP_184248669.1">
    <property type="nucleotide sequence ID" value="NZ_JACHLR010000018.1"/>
</dbReference>
<dbReference type="SUPFAM" id="SSF52540">
    <property type="entry name" value="P-loop containing nucleoside triphosphate hydrolases"/>
    <property type="match status" value="1"/>
</dbReference>
<sequence length="323" mass="34831">MALTLADLLASPDHYLHSFEDAAAVFVPMDRAAYHRSIFLDGRISPAGSGSMRVPLSTFAGRVPQAAETGWIFHVAHCGSTLLARALDTPDTNLVLREPLALRQAAIAGDGGVLALAAASVSKRYRADLPTLVKANVPVNFVLPQLRGLYPQAPALFLYLNLSDYLLAILRSDDHRAWLRRVTQQLASHLGDLTALQDGERAAALWLAQMRAYAASIEQHPRSRSLDAELFFQDPQPVLRAAATLFSIPLDDGTIAQMTRGPLFTRYSKNPEQAFDSAARRARSEALLPRLAGEIASAEAWIAAHGSDAPSVLRVLAGAALLA</sequence>
<keyword evidence="2" id="KW-1185">Reference proteome</keyword>
<reference evidence="1 2" key="1">
    <citation type="submission" date="2020-08" db="EMBL/GenBank/DDBJ databases">
        <title>Functional genomics of gut bacteria from endangered species of beetles.</title>
        <authorList>
            <person name="Carlos-Shanley C."/>
        </authorList>
    </citation>
    <scope>NUCLEOTIDE SEQUENCE [LARGE SCALE GENOMIC DNA]</scope>
    <source>
        <strain evidence="1 2">S00245</strain>
    </source>
</reference>
<accession>A0A7W7KDI1</accession>
<dbReference type="AlphaFoldDB" id="A0A7W7KDI1"/>
<evidence type="ECO:0000313" key="2">
    <source>
        <dbReference type="Proteomes" id="UP000555448"/>
    </source>
</evidence>